<feature type="compositionally biased region" description="Basic and acidic residues" evidence="2">
    <location>
        <begin position="64"/>
        <end position="76"/>
    </location>
</feature>
<feature type="region of interest" description="Disordered" evidence="2">
    <location>
        <begin position="1"/>
        <end position="375"/>
    </location>
</feature>
<feature type="compositionally biased region" description="Basic and acidic residues" evidence="2">
    <location>
        <begin position="102"/>
        <end position="115"/>
    </location>
</feature>
<gene>
    <name evidence="4" type="ORF">DM82_4224</name>
</gene>
<name>A0AAI8BDD0_9BURK</name>
<evidence type="ECO:0000313" key="4">
    <source>
        <dbReference type="EMBL" id="AIO70788.1"/>
    </source>
</evidence>
<feature type="coiled-coil region" evidence="1">
    <location>
        <begin position="437"/>
        <end position="485"/>
    </location>
</feature>
<evidence type="ECO:0000256" key="3">
    <source>
        <dbReference type="SAM" id="Phobius"/>
    </source>
</evidence>
<keyword evidence="3" id="KW-0812">Transmembrane</keyword>
<feature type="compositionally biased region" description="Low complexity" evidence="2">
    <location>
        <begin position="336"/>
        <end position="375"/>
    </location>
</feature>
<feature type="compositionally biased region" description="Low complexity" evidence="2">
    <location>
        <begin position="312"/>
        <end position="325"/>
    </location>
</feature>
<protein>
    <recommendedName>
        <fullName evidence="6">Flagellar hook-length control protein FliK</fullName>
    </recommendedName>
</protein>
<keyword evidence="3" id="KW-1133">Transmembrane helix</keyword>
<dbReference type="EMBL" id="CP008727">
    <property type="protein sequence ID" value="AIO70788.1"/>
    <property type="molecule type" value="Genomic_DNA"/>
</dbReference>
<keyword evidence="5" id="KW-1185">Reference proteome</keyword>
<evidence type="ECO:0000313" key="5">
    <source>
        <dbReference type="Proteomes" id="UP000029424"/>
    </source>
</evidence>
<reference evidence="4 5" key="1">
    <citation type="submission" date="2014-06" db="EMBL/GenBank/DDBJ databases">
        <authorList>
            <person name="Bishop-Lilly K.A."/>
            <person name="Broomall S.M."/>
            <person name="Chain P.S."/>
            <person name="Chertkov O."/>
            <person name="Coyne S.R."/>
            <person name="Daligault H.E."/>
            <person name="Davenport K.W."/>
            <person name="Erkkila T."/>
            <person name="Frey K.G."/>
            <person name="Gibbons H.S."/>
            <person name="Gu W."/>
            <person name="Jaissle J."/>
            <person name="Johnson S.L."/>
            <person name="Koroleva G.I."/>
            <person name="Ladner J.T."/>
            <person name="Lo C.-C."/>
            <person name="Minogue T.D."/>
            <person name="Munk C."/>
            <person name="Palacios G.F."/>
            <person name="Redden C.L."/>
            <person name="Rosenzweig C.N."/>
            <person name="Scholz M.B."/>
            <person name="Teshima H."/>
            <person name="Xu Y."/>
        </authorList>
    </citation>
    <scope>NUCLEOTIDE SEQUENCE [LARGE SCALE GENOMIC DNA]</scope>
    <source>
        <strain evidence="4 5">EO147</strain>
    </source>
</reference>
<proteinExistence type="predicted"/>
<dbReference type="KEGG" id="bok:DM82_4224"/>
<feature type="compositionally biased region" description="Low complexity" evidence="2">
    <location>
        <begin position="116"/>
        <end position="148"/>
    </location>
</feature>
<feature type="compositionally biased region" description="Basic and acidic residues" evidence="2">
    <location>
        <begin position="226"/>
        <end position="246"/>
    </location>
</feature>
<keyword evidence="3" id="KW-0472">Membrane</keyword>
<sequence length="502" mass="51321">MTDSAAFPRTRSSRSSASKRRPRAAAAGGLVQSRVAARSGRDAAASEALRDEHTLDLFGGAAAREAKPTAKAENARSARATARGGERAGEQADLLSGFAEDSAAHAQREADERSAADAAGTRTRDAASAGESVSVPASSVESASADAGSGRRDTPAVQVFEPATAQSGADDAPAAGQTDSRRSSSRRANSKKQAAQRGAHRGSASQGDAKRDEAARGQTAQVQGEAAHDPTPEHPTRQSAADEARSTEAPAAPDTANIEPTDSTRADPNQANPEPPSPVATRAAAVPERRDAGSAADTPALAKTPKTPRASGNATPAAALSSAPSGTGGGDVAGVPTQSTPSAASPTSFPASASPARERQTAAPQTASAPSNAPAAPVELDAHLRPLADRIRALQSETVDLRRAADAEMRRVNRLLLALGVVALIAIVALVAQAVQLSRQRDESAALQQRIDRLAAAQATQEATIVTLSQRQDELGAQVDRLTNRLSGAATPVKRSRRGRGY</sequence>
<dbReference type="Proteomes" id="UP000029424">
    <property type="component" value="Chromosome 2"/>
</dbReference>
<evidence type="ECO:0000256" key="1">
    <source>
        <dbReference type="SAM" id="Coils"/>
    </source>
</evidence>
<feature type="compositionally biased region" description="Low complexity" evidence="2">
    <location>
        <begin position="1"/>
        <end position="16"/>
    </location>
</feature>
<dbReference type="AlphaFoldDB" id="A0AAI8BDD0"/>
<evidence type="ECO:0008006" key="6">
    <source>
        <dbReference type="Google" id="ProtNLM"/>
    </source>
</evidence>
<evidence type="ECO:0000256" key="2">
    <source>
        <dbReference type="SAM" id="MobiDB-lite"/>
    </source>
</evidence>
<accession>A0AAI8BDD0</accession>
<feature type="compositionally biased region" description="Polar residues" evidence="2">
    <location>
        <begin position="258"/>
        <end position="272"/>
    </location>
</feature>
<organism evidence="4 5">
    <name type="scientific">Burkholderia oklahomensis</name>
    <dbReference type="NCBI Taxonomy" id="342113"/>
    <lineage>
        <taxon>Bacteria</taxon>
        <taxon>Pseudomonadati</taxon>
        <taxon>Pseudomonadota</taxon>
        <taxon>Betaproteobacteria</taxon>
        <taxon>Burkholderiales</taxon>
        <taxon>Burkholderiaceae</taxon>
        <taxon>Burkholderia</taxon>
        <taxon>pseudomallei group</taxon>
    </lineage>
</organism>
<feature type="transmembrane region" description="Helical" evidence="3">
    <location>
        <begin position="415"/>
        <end position="435"/>
    </location>
</feature>
<dbReference type="RefSeq" id="WP_412140809.1">
    <property type="nucleotide sequence ID" value="NZ_CP008727.1"/>
</dbReference>
<keyword evidence="1" id="KW-0175">Coiled coil</keyword>